<dbReference type="InterPro" id="IPR036188">
    <property type="entry name" value="FAD/NAD-bd_sf"/>
</dbReference>
<dbReference type="STRING" id="401625.A0A0P1BHY5"/>
<dbReference type="InterPro" id="IPR051209">
    <property type="entry name" value="FAD-bind_Monooxygenase_sf"/>
</dbReference>
<keyword evidence="2" id="KW-0560">Oxidoreductase</keyword>
<name>A0A0P1BHY5_9BASI</name>
<keyword evidence="3" id="KW-1185">Reference proteome</keyword>
<dbReference type="Pfam" id="PF13738">
    <property type="entry name" value="Pyr_redox_3"/>
    <property type="match status" value="1"/>
</dbReference>
<dbReference type="PANTHER" id="PTHR42877">
    <property type="entry name" value="L-ORNITHINE N(5)-MONOOXYGENASE-RELATED"/>
    <property type="match status" value="1"/>
</dbReference>
<dbReference type="Gene3D" id="3.50.50.60">
    <property type="entry name" value="FAD/NAD(P)-binding domain"/>
    <property type="match status" value="3"/>
</dbReference>
<evidence type="ECO:0000313" key="2">
    <source>
        <dbReference type="EMBL" id="CEH15853.1"/>
    </source>
</evidence>
<organism evidence="2 3">
    <name type="scientific">Ceraceosorus bombacis</name>
    <dbReference type="NCBI Taxonomy" id="401625"/>
    <lineage>
        <taxon>Eukaryota</taxon>
        <taxon>Fungi</taxon>
        <taxon>Dikarya</taxon>
        <taxon>Basidiomycota</taxon>
        <taxon>Ustilaginomycotina</taxon>
        <taxon>Exobasidiomycetes</taxon>
        <taxon>Ceraceosorales</taxon>
        <taxon>Ceraceosoraceae</taxon>
        <taxon>Ceraceosorus</taxon>
    </lineage>
</organism>
<accession>A0A0P1BHY5</accession>
<evidence type="ECO:0000256" key="1">
    <source>
        <dbReference type="ARBA" id="ARBA00010139"/>
    </source>
</evidence>
<proteinExistence type="inferred from homology"/>
<dbReference type="EMBL" id="CCYA01000272">
    <property type="protein sequence ID" value="CEH15853.1"/>
    <property type="molecule type" value="Genomic_DNA"/>
</dbReference>
<dbReference type="GO" id="GO:0004497">
    <property type="term" value="F:monooxygenase activity"/>
    <property type="evidence" value="ECO:0007669"/>
    <property type="project" value="UniProtKB-KW"/>
</dbReference>
<dbReference type="PANTHER" id="PTHR42877:SF5">
    <property type="entry name" value="L-ORNITHINE N(5)-MONOOXYGENASE-RELATED"/>
    <property type="match status" value="1"/>
</dbReference>
<dbReference type="OrthoDB" id="74360at2759"/>
<protein>
    <submittedName>
        <fullName evidence="2">Flavin-containing monooxygenase</fullName>
    </submittedName>
</protein>
<dbReference type="SUPFAM" id="SSF51905">
    <property type="entry name" value="FAD/NAD(P)-binding domain"/>
    <property type="match status" value="2"/>
</dbReference>
<dbReference type="AlphaFoldDB" id="A0A0P1BHY5"/>
<keyword evidence="2" id="KW-0503">Monooxygenase</keyword>
<evidence type="ECO:0000313" key="3">
    <source>
        <dbReference type="Proteomes" id="UP000054845"/>
    </source>
</evidence>
<dbReference type="Proteomes" id="UP000054845">
    <property type="component" value="Unassembled WGS sequence"/>
</dbReference>
<reference evidence="2 3" key="1">
    <citation type="submission" date="2014-09" db="EMBL/GenBank/DDBJ databases">
        <authorList>
            <person name="Magalhaes I.L.F."/>
            <person name="Oliveira U."/>
            <person name="Santos F.R."/>
            <person name="Vidigal T.H.D.A."/>
            <person name="Brescovit A.D."/>
            <person name="Santos A.J."/>
        </authorList>
    </citation>
    <scope>NUCLEOTIDE SEQUENCE [LARGE SCALE GENOMIC DNA]</scope>
</reference>
<sequence length="611" mass="69124">MAAVKSAPAALSLPADSFAHKNIRPEYHEILIVGAGLSGIAMGCQLQRKLKTDDFLILDKAALPAGTWSINTYPGCGCDVPAAVYSFSFRQKADWSTFYPLQEELKEYFNTVVAEYDLPRRMHLSTEVKEARFDVATGLWHVWSIDLATKEEHHYVSKVFVSAVGGLSQPNDCDIPGHETFAGPLFHSARWDHSVDLKDKHVVVVGNGCSATQFMPIIAKDCKSLTQFVRAKHWMMPVTHNPLEYIPGWKWLVRHIGFFRALNRFLIWLVLENHFTITKLNVFGRIFRWYWARQCTWNVKAHAPKEYWPLLLATQEEMLVGCKRRVITDTYMPSLRRNNVHLEGSKLTKIEPNACITADGRKLPADLTKIEPNACITADGRKLPADVIIMANGFATQRAGFPMSLYNSKGEEIREHWNKYGAGGPLSYRSTMNSGFPNYFTIVGTNSATGHMSLIFTSECQVDFTLELIKPILKAPRPSEAALVHLPTQPANGLKSIPTVECKLQAEKDEQKWITKKMQNLVFSTGCGAWYVDKTSQRVTAMHPDWQWKFMLRSEIPNWADLEYKHLPGGAKLPNTIPYYKRFANKVLGFGTIPIPKDSEMPAGFRWEKAE</sequence>
<comment type="similarity">
    <text evidence="1">Belongs to the FAD-binding monooxygenase family.</text>
</comment>